<proteinExistence type="predicted"/>
<gene>
    <name evidence="3" type="ORF">B296_00035766</name>
</gene>
<protein>
    <submittedName>
        <fullName evidence="3">Uncharacterized protein</fullName>
    </submittedName>
</protein>
<keyword evidence="2" id="KW-0472">Membrane</keyword>
<feature type="transmembrane region" description="Helical" evidence="2">
    <location>
        <begin position="205"/>
        <end position="225"/>
    </location>
</feature>
<comment type="caution">
    <text evidence="3">The sequence shown here is derived from an EMBL/GenBank/DDBJ whole genome shotgun (WGS) entry which is preliminary data.</text>
</comment>
<sequence length="328" mass="35952">MGMADVSIDSREEGWEVYGKSPRIELVLVPLIPSQQLQVQNHGVLHLMHLDLGVSQMVYRGKDGAQMVELQGLPEVTGLKPMHLIDLLANAPGTWMSKGMIMMERVEMSSLCRPKRDSLPHPVQAPSPQHDEHHVGGGGHGDRPHRLRLGNPKLQEPGRVLPPGYYSTLLLFARYALLLYPFLFFMIATDPCRVRVFRERWSRSLGLICTPSNLFPALLGSIIFVSSSETKIAGSSSLCSTASESMYSLPTRVVGVDSALFALLLQGYTAEVVRHYVIHGSKSNYGLVVTRGGGEQFPIVALIGVIHIDVGEELIGEQRRSASTAPPA</sequence>
<keyword evidence="2" id="KW-0812">Transmembrane</keyword>
<dbReference type="AlphaFoldDB" id="A0A426YE43"/>
<organism evidence="3 4">
    <name type="scientific">Ensete ventricosum</name>
    <name type="common">Abyssinian banana</name>
    <name type="synonym">Musa ensete</name>
    <dbReference type="NCBI Taxonomy" id="4639"/>
    <lineage>
        <taxon>Eukaryota</taxon>
        <taxon>Viridiplantae</taxon>
        <taxon>Streptophyta</taxon>
        <taxon>Embryophyta</taxon>
        <taxon>Tracheophyta</taxon>
        <taxon>Spermatophyta</taxon>
        <taxon>Magnoliopsida</taxon>
        <taxon>Liliopsida</taxon>
        <taxon>Zingiberales</taxon>
        <taxon>Musaceae</taxon>
        <taxon>Ensete</taxon>
    </lineage>
</organism>
<feature type="transmembrane region" description="Helical" evidence="2">
    <location>
        <begin position="164"/>
        <end position="185"/>
    </location>
</feature>
<dbReference type="EMBL" id="AMZH03012990">
    <property type="protein sequence ID" value="RRT50029.1"/>
    <property type="molecule type" value="Genomic_DNA"/>
</dbReference>
<evidence type="ECO:0000256" key="2">
    <source>
        <dbReference type="SAM" id="Phobius"/>
    </source>
</evidence>
<name>A0A426YE43_ENSVE</name>
<evidence type="ECO:0000313" key="3">
    <source>
        <dbReference type="EMBL" id="RRT50029.1"/>
    </source>
</evidence>
<feature type="compositionally biased region" description="Basic and acidic residues" evidence="1">
    <location>
        <begin position="129"/>
        <end position="144"/>
    </location>
</feature>
<feature type="region of interest" description="Disordered" evidence="1">
    <location>
        <begin position="115"/>
        <end position="153"/>
    </location>
</feature>
<evidence type="ECO:0000313" key="4">
    <source>
        <dbReference type="Proteomes" id="UP000287651"/>
    </source>
</evidence>
<dbReference type="Proteomes" id="UP000287651">
    <property type="component" value="Unassembled WGS sequence"/>
</dbReference>
<reference evidence="3 4" key="1">
    <citation type="journal article" date="2014" name="Agronomy (Basel)">
        <title>A Draft Genome Sequence for Ensete ventricosum, the Drought-Tolerant Tree Against Hunger.</title>
        <authorList>
            <person name="Harrison J."/>
            <person name="Moore K.A."/>
            <person name="Paszkiewicz K."/>
            <person name="Jones T."/>
            <person name="Grant M."/>
            <person name="Ambacheew D."/>
            <person name="Muzemil S."/>
            <person name="Studholme D.J."/>
        </authorList>
    </citation>
    <scope>NUCLEOTIDE SEQUENCE [LARGE SCALE GENOMIC DNA]</scope>
</reference>
<keyword evidence="2" id="KW-1133">Transmembrane helix</keyword>
<evidence type="ECO:0000256" key="1">
    <source>
        <dbReference type="SAM" id="MobiDB-lite"/>
    </source>
</evidence>
<accession>A0A426YE43</accession>